<evidence type="ECO:0000313" key="1">
    <source>
        <dbReference type="EMBL" id="GBP75419.1"/>
    </source>
</evidence>
<protein>
    <submittedName>
        <fullName evidence="1">Uncharacterized protein</fullName>
    </submittedName>
</protein>
<dbReference type="OrthoDB" id="425681at2759"/>
<dbReference type="EMBL" id="BGZK01001248">
    <property type="protein sequence ID" value="GBP75419.1"/>
    <property type="molecule type" value="Genomic_DNA"/>
</dbReference>
<name>A0A4C1YLB0_EUMVA</name>
<accession>A0A4C1YLB0</accession>
<dbReference type="AlphaFoldDB" id="A0A4C1YLB0"/>
<gene>
    <name evidence="1" type="ORF">EVAR_54512_1</name>
</gene>
<comment type="caution">
    <text evidence="1">The sequence shown here is derived from an EMBL/GenBank/DDBJ whole genome shotgun (WGS) entry which is preliminary data.</text>
</comment>
<dbReference type="Proteomes" id="UP000299102">
    <property type="component" value="Unassembled WGS sequence"/>
</dbReference>
<organism evidence="1 2">
    <name type="scientific">Eumeta variegata</name>
    <name type="common">Bagworm moth</name>
    <name type="synonym">Eumeta japonica</name>
    <dbReference type="NCBI Taxonomy" id="151549"/>
    <lineage>
        <taxon>Eukaryota</taxon>
        <taxon>Metazoa</taxon>
        <taxon>Ecdysozoa</taxon>
        <taxon>Arthropoda</taxon>
        <taxon>Hexapoda</taxon>
        <taxon>Insecta</taxon>
        <taxon>Pterygota</taxon>
        <taxon>Neoptera</taxon>
        <taxon>Endopterygota</taxon>
        <taxon>Lepidoptera</taxon>
        <taxon>Glossata</taxon>
        <taxon>Ditrysia</taxon>
        <taxon>Tineoidea</taxon>
        <taxon>Psychidae</taxon>
        <taxon>Oiketicinae</taxon>
        <taxon>Eumeta</taxon>
    </lineage>
</organism>
<evidence type="ECO:0000313" key="2">
    <source>
        <dbReference type="Proteomes" id="UP000299102"/>
    </source>
</evidence>
<keyword evidence="2" id="KW-1185">Reference proteome</keyword>
<reference evidence="1 2" key="1">
    <citation type="journal article" date="2019" name="Commun. Biol.">
        <title>The bagworm genome reveals a unique fibroin gene that provides high tensile strength.</title>
        <authorList>
            <person name="Kono N."/>
            <person name="Nakamura H."/>
            <person name="Ohtoshi R."/>
            <person name="Tomita M."/>
            <person name="Numata K."/>
            <person name="Arakawa K."/>
        </authorList>
    </citation>
    <scope>NUCLEOTIDE SEQUENCE [LARGE SCALE GENOMIC DNA]</scope>
</reference>
<proteinExistence type="predicted"/>
<sequence>MHTGVEKDILLWFGRLETMKGSRLTKQIYRADVCGEQVGKGRPRKSYADRIGGVLEKGQILRHRQARMIRLIDVHETREIRHRQRLSFFFNIHGRALRVSSLKINWSSFIQCMCRSAPPGARAPSAPVGLHILYRFTELDNELTR</sequence>